<proteinExistence type="predicted"/>
<dbReference type="EMBL" id="JBHSFS010000002">
    <property type="protein sequence ID" value="MFC4512540.1"/>
    <property type="molecule type" value="Genomic_DNA"/>
</dbReference>
<evidence type="ECO:0000256" key="1">
    <source>
        <dbReference type="ARBA" id="ARBA00004328"/>
    </source>
</evidence>
<feature type="domain" description="Phage capsid-like C-terminal" evidence="2">
    <location>
        <begin position="17"/>
        <end position="311"/>
    </location>
</feature>
<comment type="subcellular location">
    <subcellularLocation>
        <location evidence="1">Virion</location>
    </subcellularLocation>
</comment>
<comment type="caution">
    <text evidence="3">The sequence shown here is derived from an EMBL/GenBank/DDBJ whole genome shotgun (WGS) entry which is preliminary data.</text>
</comment>
<evidence type="ECO:0000313" key="4">
    <source>
        <dbReference type="Proteomes" id="UP001595990"/>
    </source>
</evidence>
<dbReference type="NCBIfam" id="TIGR01554">
    <property type="entry name" value="major_cap_HK97"/>
    <property type="match status" value="1"/>
</dbReference>
<sequence length="318" mass="33535">MAHTSPIKLSDINPTFLPPTIVAPIFAKSMESSAVMSLARRVPLSMSASTAVPVPLDVPTADWVDVGGRKPLSTGGVAIKQMTGKKIAVLIPVSMEVVESNAAGLWTQLQNDLPTAFARAFDMAAIHGRSMKGATGPFTDYLAATSKEVVLGTTGQSTGGIWTDLVNGMETVINDDWDFTGFVADHRLKPKLLKATSTQGEPIFVETTVPGTGAALAGTLIGEPVAYSRSVSGKQRRQSTSVDSGLRAIGGDWSQCAYGVGMDISVKISREATYIDEDNGIHSAFQENLVLLLAEAHYGFVLGENEAFVRYVATAGAS</sequence>
<evidence type="ECO:0000313" key="3">
    <source>
        <dbReference type="EMBL" id="MFC4512540.1"/>
    </source>
</evidence>
<evidence type="ECO:0000259" key="2">
    <source>
        <dbReference type="Pfam" id="PF05065"/>
    </source>
</evidence>
<dbReference type="Gene3D" id="3.30.2320.10">
    <property type="entry name" value="hypothetical protein PF0899 domain"/>
    <property type="match status" value="1"/>
</dbReference>
<dbReference type="Proteomes" id="UP001595990">
    <property type="component" value="Unassembled WGS sequence"/>
</dbReference>
<dbReference type="InterPro" id="IPR024455">
    <property type="entry name" value="Phage_capsid"/>
</dbReference>
<accession>A0ABV9BEV0</accession>
<keyword evidence="4" id="KW-1185">Reference proteome</keyword>
<dbReference type="Pfam" id="PF05065">
    <property type="entry name" value="Phage_capsid"/>
    <property type="match status" value="1"/>
</dbReference>
<dbReference type="SUPFAM" id="SSF56563">
    <property type="entry name" value="Major capsid protein gp5"/>
    <property type="match status" value="1"/>
</dbReference>
<dbReference type="InterPro" id="IPR054612">
    <property type="entry name" value="Phage_capsid-like_C"/>
</dbReference>
<protein>
    <submittedName>
        <fullName evidence="3">Phage major capsid protein</fullName>
    </submittedName>
</protein>
<dbReference type="Gene3D" id="3.30.2400.10">
    <property type="entry name" value="Major capsid protein gp5"/>
    <property type="match status" value="1"/>
</dbReference>
<name>A0ABV9BEV0_9ACTN</name>
<gene>
    <name evidence="3" type="ORF">ACFPEN_06290</name>
</gene>
<organism evidence="3 4">
    <name type="scientific">Streptomyces ehimensis</name>
    <dbReference type="NCBI Taxonomy" id="68195"/>
    <lineage>
        <taxon>Bacteria</taxon>
        <taxon>Bacillati</taxon>
        <taxon>Actinomycetota</taxon>
        <taxon>Actinomycetes</taxon>
        <taxon>Kitasatosporales</taxon>
        <taxon>Streptomycetaceae</taxon>
        <taxon>Streptomyces</taxon>
    </lineage>
</organism>
<dbReference type="RefSeq" id="WP_417922459.1">
    <property type="nucleotide sequence ID" value="NZ_JBHSFS010000002.1"/>
</dbReference>
<reference evidence="4" key="1">
    <citation type="journal article" date="2019" name="Int. J. Syst. Evol. Microbiol.">
        <title>The Global Catalogue of Microorganisms (GCM) 10K type strain sequencing project: providing services to taxonomists for standard genome sequencing and annotation.</title>
        <authorList>
            <consortium name="The Broad Institute Genomics Platform"/>
            <consortium name="The Broad Institute Genome Sequencing Center for Infectious Disease"/>
            <person name="Wu L."/>
            <person name="Ma J."/>
        </authorList>
    </citation>
    <scope>NUCLEOTIDE SEQUENCE [LARGE SCALE GENOMIC DNA]</scope>
    <source>
        <strain evidence="4">CECT 8064</strain>
    </source>
</reference>